<gene>
    <name evidence="4" type="ORF">E4633_01185</name>
</gene>
<comment type="caution">
    <text evidence="4">The sequence shown here is derived from an EMBL/GenBank/DDBJ whole genome shotgun (WGS) entry which is preliminary data.</text>
</comment>
<feature type="domain" description="Outer membrane protein beta-barrel" evidence="3">
    <location>
        <begin position="11"/>
        <end position="192"/>
    </location>
</feature>
<reference evidence="4 5" key="1">
    <citation type="submission" date="2019-04" db="EMBL/GenBank/DDBJ databases">
        <title>Geobacter oryzae sp. nov., ferric-reducing bacteria isolated from paddy soil.</title>
        <authorList>
            <person name="Xu Z."/>
            <person name="Masuda Y."/>
            <person name="Itoh H."/>
            <person name="Senoo K."/>
        </authorList>
    </citation>
    <scope>NUCLEOTIDE SEQUENCE [LARGE SCALE GENOMIC DNA]</scope>
    <source>
        <strain evidence="4 5">Red111</strain>
    </source>
</reference>
<feature type="signal peptide" evidence="2">
    <location>
        <begin position="1"/>
        <end position="24"/>
    </location>
</feature>
<sequence length="195" mass="20535">MRKMLLLLAGALLLAAPLAGEASAEELRGRIAVSGKIGITNPADSEMNSQYGKMVVSSDAGLIGGLGLMFGVDDNVAVEMEVSRSTFDTSDFGDADVTDVSIGAQYRFQGQRNVVPYVGAGLDVLINDLDRKYTNTTVGAHVSGGLDCFVNRQVALNLELKGIESFKADVDGPNGSGKFDPSALSFTVGARFFFN</sequence>
<dbReference type="SUPFAM" id="SSF56925">
    <property type="entry name" value="OMPA-like"/>
    <property type="match status" value="1"/>
</dbReference>
<evidence type="ECO:0000313" key="5">
    <source>
        <dbReference type="Proteomes" id="UP000306416"/>
    </source>
</evidence>
<dbReference type="EMBL" id="SRSC01000001">
    <property type="protein sequence ID" value="TGU74112.1"/>
    <property type="molecule type" value="Genomic_DNA"/>
</dbReference>
<evidence type="ECO:0000259" key="3">
    <source>
        <dbReference type="Pfam" id="PF13505"/>
    </source>
</evidence>
<dbReference type="Proteomes" id="UP000306416">
    <property type="component" value="Unassembled WGS sequence"/>
</dbReference>
<accession>A0A4V3P045</accession>
<protein>
    <submittedName>
        <fullName evidence="4">Porin family protein</fullName>
    </submittedName>
</protein>
<evidence type="ECO:0000256" key="2">
    <source>
        <dbReference type="SAM" id="SignalP"/>
    </source>
</evidence>
<evidence type="ECO:0000313" key="4">
    <source>
        <dbReference type="EMBL" id="TGU74112.1"/>
    </source>
</evidence>
<organism evidence="4 5">
    <name type="scientific">Geomonas terrae</name>
    <dbReference type="NCBI Taxonomy" id="2562681"/>
    <lineage>
        <taxon>Bacteria</taxon>
        <taxon>Pseudomonadati</taxon>
        <taxon>Thermodesulfobacteriota</taxon>
        <taxon>Desulfuromonadia</taxon>
        <taxon>Geobacterales</taxon>
        <taxon>Geobacteraceae</taxon>
        <taxon>Geomonas</taxon>
    </lineage>
</organism>
<dbReference type="InterPro" id="IPR027385">
    <property type="entry name" value="Beta-barrel_OMP"/>
</dbReference>
<keyword evidence="5" id="KW-1185">Reference proteome</keyword>
<keyword evidence="1 2" id="KW-0732">Signal</keyword>
<dbReference type="Gene3D" id="2.40.160.20">
    <property type="match status" value="1"/>
</dbReference>
<evidence type="ECO:0000256" key="1">
    <source>
        <dbReference type="ARBA" id="ARBA00022729"/>
    </source>
</evidence>
<proteinExistence type="predicted"/>
<dbReference type="RefSeq" id="WP_135868450.1">
    <property type="nucleotide sequence ID" value="NZ_SRSC01000001.1"/>
</dbReference>
<name>A0A4V3P045_9BACT</name>
<dbReference type="Pfam" id="PF13505">
    <property type="entry name" value="OMP_b-brl"/>
    <property type="match status" value="1"/>
</dbReference>
<dbReference type="InterPro" id="IPR011250">
    <property type="entry name" value="OMP/PagP_B-barrel"/>
</dbReference>
<feature type="chain" id="PRO_5020239560" evidence="2">
    <location>
        <begin position="25"/>
        <end position="195"/>
    </location>
</feature>
<dbReference type="AlphaFoldDB" id="A0A4V3P045"/>